<proteinExistence type="predicted"/>
<name>A0A8S5RDB5_9VIRU</name>
<sequence length="41" mass="4603">MSTSLQLCMIIDTEEITVIKSGASLMYFTMLVHLVVRSNLI</sequence>
<organism evidence="1">
    <name type="scientific">virus sp. ctx9V1</name>
    <dbReference type="NCBI Taxonomy" id="2828001"/>
    <lineage>
        <taxon>Viruses</taxon>
    </lineage>
</organism>
<dbReference type="EMBL" id="BK059093">
    <property type="protein sequence ID" value="DAE29406.1"/>
    <property type="molecule type" value="Genomic_DNA"/>
</dbReference>
<evidence type="ECO:0000313" key="1">
    <source>
        <dbReference type="EMBL" id="DAE29406.1"/>
    </source>
</evidence>
<protein>
    <submittedName>
        <fullName evidence="1">Uncharacterized protein</fullName>
    </submittedName>
</protein>
<accession>A0A8S5RDB5</accession>
<reference evidence="1" key="1">
    <citation type="journal article" date="2021" name="Proc. Natl. Acad. Sci. U.S.A.">
        <title>A Catalog of Tens of Thousands of Viruses from Human Metagenomes Reveals Hidden Associations with Chronic Diseases.</title>
        <authorList>
            <person name="Tisza M.J."/>
            <person name="Buck C.B."/>
        </authorList>
    </citation>
    <scope>NUCLEOTIDE SEQUENCE</scope>
    <source>
        <strain evidence="1">Ctx9V1</strain>
    </source>
</reference>